<dbReference type="SMART" id="SM00926">
    <property type="entry name" value="Molybdop_Fe4S4"/>
    <property type="match status" value="1"/>
</dbReference>
<dbReference type="GO" id="GO:0016491">
    <property type="term" value="F:oxidoreductase activity"/>
    <property type="evidence" value="ECO:0007669"/>
    <property type="project" value="InterPro"/>
</dbReference>
<gene>
    <name evidence="5" type="ordered locus">Sdel_1503</name>
</gene>
<organism evidence="5 6">
    <name type="scientific">Sulfurospirillum deleyianum (strain ATCC 51133 / DSM 6946 / 5175)</name>
    <dbReference type="NCBI Taxonomy" id="525898"/>
    <lineage>
        <taxon>Bacteria</taxon>
        <taxon>Pseudomonadati</taxon>
        <taxon>Campylobacterota</taxon>
        <taxon>Epsilonproteobacteria</taxon>
        <taxon>Campylobacterales</taxon>
        <taxon>Sulfurospirillaceae</taxon>
        <taxon>Sulfurospirillum</taxon>
    </lineage>
</organism>
<dbReference type="OrthoDB" id="9810782at2"/>
<dbReference type="AlphaFoldDB" id="D1B349"/>
<proteinExistence type="predicted"/>
<dbReference type="SUPFAM" id="SSF53706">
    <property type="entry name" value="Formate dehydrogenase/DMSO reductase, domains 1-3"/>
    <property type="match status" value="1"/>
</dbReference>
<protein>
    <submittedName>
        <fullName evidence="5">Molybdopterin oxidoreductase</fullName>
    </submittedName>
</protein>
<reference evidence="5 6" key="2">
    <citation type="journal article" date="2010" name="Stand. Genomic Sci.">
        <title>Complete genome sequence of Sulfurospirillum deleyianum type strain (5175).</title>
        <authorList>
            <person name="Sikorski J."/>
            <person name="Lapidus A."/>
            <person name="Copeland A."/>
            <person name="Glavina Del Rio T."/>
            <person name="Nolan M."/>
            <person name="Lucas S."/>
            <person name="Chen F."/>
            <person name="Tice H."/>
            <person name="Cheng J.F."/>
            <person name="Saunders E."/>
            <person name="Bruce D."/>
            <person name="Goodwin L."/>
            <person name="Pitluck S."/>
            <person name="Ovchinnikova G."/>
            <person name="Pati A."/>
            <person name="Ivanova N."/>
            <person name="Mavromatis K."/>
            <person name="Chen A."/>
            <person name="Palaniappan K."/>
            <person name="Chain P."/>
            <person name="Land M."/>
            <person name="Hauser L."/>
            <person name="Chang Y.J."/>
            <person name="Jeffries C.D."/>
            <person name="Brettin T."/>
            <person name="Detter J.C."/>
            <person name="Han C."/>
            <person name="Rohde M."/>
            <person name="Lang E."/>
            <person name="Spring S."/>
            <person name="Goker M."/>
            <person name="Bristow J."/>
            <person name="Eisen J.A."/>
            <person name="Markowitz V."/>
            <person name="Hugenholtz P."/>
            <person name="Kyrpides N.C."/>
            <person name="Klenk H.P."/>
        </authorList>
    </citation>
    <scope>NUCLEOTIDE SEQUENCE [LARGE SCALE GENOMIC DNA]</scope>
    <source>
        <strain evidence="6">ATCC 51133 / DSM 6946 / 5175</strain>
    </source>
</reference>
<dbReference type="RefSeq" id="WP_012857270.1">
    <property type="nucleotide sequence ID" value="NC_013512.1"/>
</dbReference>
<dbReference type="HOGENOM" id="CLU_000422_13_3_7"/>
<dbReference type="Proteomes" id="UP000002222">
    <property type="component" value="Chromosome"/>
</dbReference>
<evidence type="ECO:0000259" key="4">
    <source>
        <dbReference type="SMART" id="SM00926"/>
    </source>
</evidence>
<evidence type="ECO:0000256" key="2">
    <source>
        <dbReference type="ARBA" id="ARBA00023004"/>
    </source>
</evidence>
<evidence type="ECO:0000313" key="6">
    <source>
        <dbReference type="Proteomes" id="UP000002222"/>
    </source>
</evidence>
<dbReference type="Gene3D" id="2.20.25.90">
    <property type="entry name" value="ADC-like domains"/>
    <property type="match status" value="1"/>
</dbReference>
<dbReference type="InterPro" id="IPR006656">
    <property type="entry name" value="Mopterin_OxRdtase"/>
</dbReference>
<dbReference type="Gene3D" id="3.40.50.740">
    <property type="match status" value="1"/>
</dbReference>
<keyword evidence="2" id="KW-0408">Iron</keyword>
<keyword evidence="1" id="KW-0479">Metal-binding</keyword>
<dbReference type="STRING" id="525898.Sdel_1503"/>
<dbReference type="GO" id="GO:0051536">
    <property type="term" value="F:iron-sulfur cluster binding"/>
    <property type="evidence" value="ECO:0007669"/>
    <property type="project" value="UniProtKB-KW"/>
</dbReference>
<dbReference type="Gene3D" id="3.30.2070.10">
    <property type="entry name" value="Formate dehydrogenase/DMSO reductase"/>
    <property type="match status" value="1"/>
</dbReference>
<accession>D1B349</accession>
<dbReference type="Pfam" id="PF00384">
    <property type="entry name" value="Molybdopterin"/>
    <property type="match status" value="1"/>
</dbReference>
<dbReference type="KEGG" id="sdl:Sdel_1503"/>
<dbReference type="GO" id="GO:0046872">
    <property type="term" value="F:metal ion binding"/>
    <property type="evidence" value="ECO:0007669"/>
    <property type="project" value="UniProtKB-KW"/>
</dbReference>
<dbReference type="PANTHER" id="PTHR43742:SF6">
    <property type="entry name" value="OXIDOREDUCTASE YYAE-RELATED"/>
    <property type="match status" value="1"/>
</dbReference>
<evidence type="ECO:0000313" key="5">
    <source>
        <dbReference type="EMBL" id="ACZ12519.1"/>
    </source>
</evidence>
<dbReference type="InterPro" id="IPR050612">
    <property type="entry name" value="Prok_Mopterin_Oxidored"/>
</dbReference>
<dbReference type="InterPro" id="IPR006963">
    <property type="entry name" value="Mopterin_OxRdtase_4Fe-4S_dom"/>
</dbReference>
<dbReference type="eggNOG" id="COG0243">
    <property type="taxonomic scope" value="Bacteria"/>
</dbReference>
<dbReference type="EMBL" id="CP001816">
    <property type="protein sequence ID" value="ACZ12519.1"/>
    <property type="molecule type" value="Genomic_DNA"/>
</dbReference>
<keyword evidence="3" id="KW-0411">Iron-sulfur</keyword>
<name>D1B349_SULD5</name>
<evidence type="ECO:0000256" key="1">
    <source>
        <dbReference type="ARBA" id="ARBA00022723"/>
    </source>
</evidence>
<reference evidence="6" key="1">
    <citation type="submission" date="2009-11" db="EMBL/GenBank/DDBJ databases">
        <title>The complete genome of Sulfurospirillum deleyianum DSM 6946.</title>
        <authorList>
            <consortium name="US DOE Joint Genome Institute (JGI-PGF)"/>
            <person name="Lucas S."/>
            <person name="Copeland A."/>
            <person name="Lapidus A."/>
            <person name="Glavina del Rio T."/>
            <person name="Dalin E."/>
            <person name="Tice H."/>
            <person name="Bruce D."/>
            <person name="Goodwin L."/>
            <person name="Pitluck S."/>
            <person name="Kyrpides N."/>
            <person name="Mavromatis K."/>
            <person name="Ivanova N."/>
            <person name="Ovchinnikova G."/>
            <person name="Munk A.C."/>
            <person name="Lu M."/>
            <person name="Brettin T."/>
            <person name="Detter J.C."/>
            <person name="Han C."/>
            <person name="Tapia R."/>
            <person name="Larimer F."/>
            <person name="Land M."/>
            <person name="Hauser L."/>
            <person name="Markowitz V."/>
            <person name="Cheng J.F."/>
            <person name="Hugenholtz P."/>
            <person name="Woyke T."/>
            <person name="Wu D."/>
            <person name="Aumann P."/>
            <person name="Schneider S."/>
            <person name="Lang E."/>
            <person name="Spring S."/>
            <person name="Klenk H.P."/>
            <person name="Eisen J.A."/>
        </authorList>
    </citation>
    <scope>NUCLEOTIDE SEQUENCE [LARGE SCALE GENOMIC DNA]</scope>
    <source>
        <strain evidence="6">ATCC 51133 / DSM 6946 / 5175</strain>
    </source>
</reference>
<feature type="domain" description="4Fe-4S Mo/W bis-MGD-type" evidence="4">
    <location>
        <begin position="1"/>
        <end position="50"/>
    </location>
</feature>
<keyword evidence="6" id="KW-1185">Reference proteome</keyword>
<sequence>MRLTTCPLDCFDGCSIVVGENLKLKGNKAHPITQGYLCHHLNHYHQFERIEEPRYLGQSISMDEALKILVEKLQGHAPSKTLYFKGSGNLGVMQSASKRFFAEHHAILASGSLCDEAGDVGICEGRGANLALSPLHVKEAEVVILWGRNPSVTNSHMLPSLKGKTLIVIDPVKIELANHAALHFSIKPKGDLFLALALAKALLHVNKEDKAFLQERTLNFEAFREFLEGFSQEELLLKADVSTSQIEQFLELIHGKKVCILAGVGVQKYRFGHSVLRSIDALGALLGLFGKEGCGVGYLSNSGFGFYAPFKVKAQTEPLPIVDFSKFELVFIQGGNPLSQMPSTLNVREGIEKASCVVYFGLHENETSQKAHLVIPACSFLEKEDVKLSYGHPFIGRMPKLVESKMGVSEYALTQTLLKAFGYTPLEEEKTIIEVVIDSNGVQKEGFLISKSYEDLPYAKGFYTPSGRFEFLESFEEEPLMDEGFYLISAKQNRSLNSQFITDDYLYVPKSLGLEQEDRVLLSSAYGSCEYAVMPCEELRDDCLLLYSGAKNGNVLTPHLMSQKGECAVYQEVKVRLDKKK</sequence>
<dbReference type="InterPro" id="IPR009010">
    <property type="entry name" value="Asp_de-COase-like_dom_sf"/>
</dbReference>
<dbReference type="PANTHER" id="PTHR43742">
    <property type="entry name" value="TRIMETHYLAMINE-N-OXIDE REDUCTASE"/>
    <property type="match status" value="1"/>
</dbReference>
<dbReference type="Gene3D" id="3.40.228.10">
    <property type="entry name" value="Dimethylsulfoxide Reductase, domain 2"/>
    <property type="match status" value="1"/>
</dbReference>
<evidence type="ECO:0000256" key="3">
    <source>
        <dbReference type="ARBA" id="ARBA00023014"/>
    </source>
</evidence>
<dbReference type="SUPFAM" id="SSF50692">
    <property type="entry name" value="ADC-like"/>
    <property type="match status" value="1"/>
</dbReference>